<keyword evidence="2" id="KW-1185">Reference proteome</keyword>
<evidence type="ECO:0000313" key="1">
    <source>
        <dbReference type="EMBL" id="WAW15524.1"/>
    </source>
</evidence>
<proteinExistence type="predicted"/>
<gene>
    <name evidence="1" type="ORF">O0R46_03515</name>
</gene>
<evidence type="ECO:0000313" key="2">
    <source>
        <dbReference type="Proteomes" id="UP001164187"/>
    </source>
</evidence>
<dbReference type="Proteomes" id="UP001164187">
    <property type="component" value="Chromosome"/>
</dbReference>
<name>A0ABY7JST3_9FIRM</name>
<protein>
    <submittedName>
        <fullName evidence="1">CDP-glycerol glycerophosphotransferase family protein</fullName>
    </submittedName>
</protein>
<dbReference type="Pfam" id="PF04464">
    <property type="entry name" value="Glyphos_transf"/>
    <property type="match status" value="1"/>
</dbReference>
<dbReference type="EMBL" id="CP114052">
    <property type="protein sequence ID" value="WAW15524.1"/>
    <property type="molecule type" value="Genomic_DNA"/>
</dbReference>
<accession>A0ABY7JST3</accession>
<reference evidence="1" key="1">
    <citation type="submission" date="2022-12" db="EMBL/GenBank/DDBJ databases">
        <title>Peptostreptococcus.</title>
        <authorList>
            <person name="Lee S.H."/>
        </authorList>
    </citation>
    <scope>NUCLEOTIDE SEQUENCE</scope>
    <source>
        <strain evidence="1">CBA3647</strain>
    </source>
</reference>
<dbReference type="Gene3D" id="3.40.50.12580">
    <property type="match status" value="1"/>
</dbReference>
<dbReference type="InterPro" id="IPR007554">
    <property type="entry name" value="Glycerophosphate_synth"/>
</dbReference>
<organism evidence="1 2">
    <name type="scientific">Peptostreptococcus equinus</name>
    <dbReference type="NCBI Taxonomy" id="3003601"/>
    <lineage>
        <taxon>Bacteria</taxon>
        <taxon>Bacillati</taxon>
        <taxon>Bacillota</taxon>
        <taxon>Clostridia</taxon>
        <taxon>Peptostreptococcales</taxon>
        <taxon>Peptostreptococcaceae</taxon>
        <taxon>Peptostreptococcus</taxon>
    </lineage>
</organism>
<dbReference type="RefSeq" id="WP_269312197.1">
    <property type="nucleotide sequence ID" value="NZ_CP114052.1"/>
</dbReference>
<dbReference type="SUPFAM" id="SSF53756">
    <property type="entry name" value="UDP-Glycosyltransferase/glycogen phosphorylase"/>
    <property type="match status" value="1"/>
</dbReference>
<dbReference type="InterPro" id="IPR043148">
    <property type="entry name" value="TagF_C"/>
</dbReference>
<sequence>MNKLEKFNRLSKQAVDMLIYNRKSHKYKNLDKYKDMWLISERGVEAKDNGYAFFKYLRENHPEINAHYVIDSSCVEDYKRVKVLGNIIEYGSLEHKIAFLLCKYAISSHSGYLEPWSYKLYKLLIDRKNEKFFVFLQHGIILSDLSEYVNGKMYIDLFITTTKREYKSLIQENYGFKDGVVARTGLARYDNLSDFNLKRQILLMPTWRKNIINPSYTKVGNDDQSLFVESAYFKTLNSLINNKRFIELLEENDIELIFYPHFEMQPYKGNFKINSNNIIMADKDEYSVQELLKSSMMMITDYSSVAFDFAYMKKPLIYYQKIKDDKYIEGYFDYSKDGFGPQIFDENTVVSQVEKNIKNEFKMEDKYLERVDKCFDIRDTNNCQRIYEKILELKK</sequence>